<dbReference type="PANTHER" id="PTHR21063">
    <property type="entry name" value="LFA-3"/>
    <property type="match status" value="1"/>
</dbReference>
<feature type="domain" description="Immunoglobulin" evidence="1">
    <location>
        <begin position="50"/>
        <end position="150"/>
    </location>
</feature>
<dbReference type="SUPFAM" id="SSF48726">
    <property type="entry name" value="Immunoglobulin"/>
    <property type="match status" value="1"/>
</dbReference>
<dbReference type="Proteomes" id="UP000694701">
    <property type="component" value="Unplaced"/>
</dbReference>
<dbReference type="PANTHER" id="PTHR21063:SF4">
    <property type="entry name" value="CD48 ANTIGEN-RELATED"/>
    <property type="match status" value="1"/>
</dbReference>
<dbReference type="InterPro" id="IPR036179">
    <property type="entry name" value="Ig-like_dom_sf"/>
</dbReference>
<organism evidence="2 3">
    <name type="scientific">Cyprinus carpio</name>
    <name type="common">Common carp</name>
    <dbReference type="NCBI Taxonomy" id="7962"/>
    <lineage>
        <taxon>Eukaryota</taxon>
        <taxon>Metazoa</taxon>
        <taxon>Chordata</taxon>
        <taxon>Craniata</taxon>
        <taxon>Vertebrata</taxon>
        <taxon>Euteleostomi</taxon>
        <taxon>Actinopterygii</taxon>
        <taxon>Neopterygii</taxon>
        <taxon>Teleostei</taxon>
        <taxon>Ostariophysi</taxon>
        <taxon>Cypriniformes</taxon>
        <taxon>Cyprinidae</taxon>
        <taxon>Cyprininae</taxon>
        <taxon>Cyprinus</taxon>
    </lineage>
</organism>
<accession>A0A8C2CDC2</accession>
<proteinExistence type="predicted"/>
<protein>
    <recommendedName>
        <fullName evidence="1">Immunoglobulin domain-containing protein</fullName>
    </recommendedName>
</protein>
<evidence type="ECO:0000259" key="1">
    <source>
        <dbReference type="SMART" id="SM00409"/>
    </source>
</evidence>
<evidence type="ECO:0000313" key="3">
    <source>
        <dbReference type="Proteomes" id="UP000694701"/>
    </source>
</evidence>
<dbReference type="SMART" id="SM00409">
    <property type="entry name" value="IG"/>
    <property type="match status" value="1"/>
</dbReference>
<evidence type="ECO:0000313" key="2">
    <source>
        <dbReference type="Ensembl" id="ENSCCRP00020010732.1"/>
    </source>
</evidence>
<name>A0A8C2CDC2_CYPCA</name>
<dbReference type="AlphaFoldDB" id="A0A8C2CDC2"/>
<reference evidence="2" key="1">
    <citation type="submission" date="2025-08" db="UniProtKB">
        <authorList>
            <consortium name="Ensembl"/>
        </authorList>
    </citation>
    <scope>IDENTIFICATION</scope>
</reference>
<dbReference type="Gene3D" id="2.60.40.10">
    <property type="entry name" value="Immunoglobulins"/>
    <property type="match status" value="1"/>
</dbReference>
<sequence length="178" mass="20038">MHTSSFMSKQFVIRNAEMTSVVILKKMVHVVVLIHLCLWHLGVFGDTVTVKSVSVLEGDSVTLNSGLTEMMDDDLILWRFGYKKILIAKINVMASSITVYDDDLGGRFRDRLKLDDQTGSLIITNTRTEHTGLYQLQSNSVIKSFSLTVHSELSVSESESESERALLPSMLEHTRNLF</sequence>
<dbReference type="FunFam" id="2.60.40.10:FF:002431">
    <property type="entry name" value="Si:ch211-222k6.3"/>
    <property type="match status" value="1"/>
</dbReference>
<dbReference type="Ensembl" id="ENSCCRT00020011912.1">
    <property type="protein sequence ID" value="ENSCCRP00020010732.1"/>
    <property type="gene ID" value="ENSCCRG00020005477.1"/>
</dbReference>
<dbReference type="InterPro" id="IPR003599">
    <property type="entry name" value="Ig_sub"/>
</dbReference>
<dbReference type="InterPro" id="IPR013783">
    <property type="entry name" value="Ig-like_fold"/>
</dbReference>